<sequence>MPTDTAPADPPAQAPDLGIVDSLAQLSFLVQGALAKVAAELGLSVIQLRLLGVLRDREPGMQELARHLELDKSSVTGLVDRAERRGLVRRAPSPRDRRAVQVTLTDEGRAAARALEEDAGRRIRALAAHLGDEQRAALSRLASTLVAGATAV</sequence>
<dbReference type="Pfam" id="PF12802">
    <property type="entry name" value="MarR_2"/>
    <property type="match status" value="1"/>
</dbReference>
<proteinExistence type="predicted"/>
<reference evidence="2 3" key="1">
    <citation type="submission" date="2016-10" db="EMBL/GenBank/DDBJ databases">
        <authorList>
            <person name="de Groot N.N."/>
        </authorList>
    </citation>
    <scope>NUCLEOTIDE SEQUENCE [LARGE SCALE GENOMIC DNA]</scope>
    <source>
        <strain evidence="2 3">CGMCC 4.3510</strain>
    </source>
</reference>
<dbReference type="PROSITE" id="PS50995">
    <property type="entry name" value="HTH_MARR_2"/>
    <property type="match status" value="1"/>
</dbReference>
<dbReference type="PANTHER" id="PTHR33164:SF43">
    <property type="entry name" value="HTH-TYPE TRANSCRIPTIONAL REPRESSOR YETL"/>
    <property type="match status" value="1"/>
</dbReference>
<name>A0A1I2GMQ4_9ACTN</name>
<dbReference type="Gene3D" id="1.10.10.10">
    <property type="entry name" value="Winged helix-like DNA-binding domain superfamily/Winged helix DNA-binding domain"/>
    <property type="match status" value="1"/>
</dbReference>
<dbReference type="PANTHER" id="PTHR33164">
    <property type="entry name" value="TRANSCRIPTIONAL REGULATOR, MARR FAMILY"/>
    <property type="match status" value="1"/>
</dbReference>
<accession>A0A1I2GMQ4</accession>
<dbReference type="PRINTS" id="PR00598">
    <property type="entry name" value="HTHMARR"/>
</dbReference>
<dbReference type="Proteomes" id="UP000199323">
    <property type="component" value="Unassembled WGS sequence"/>
</dbReference>
<gene>
    <name evidence="2" type="ORF">SAMN05216251_109198</name>
</gene>
<dbReference type="InterPro" id="IPR036390">
    <property type="entry name" value="WH_DNA-bd_sf"/>
</dbReference>
<dbReference type="InterPro" id="IPR036388">
    <property type="entry name" value="WH-like_DNA-bd_sf"/>
</dbReference>
<dbReference type="GO" id="GO:0006950">
    <property type="term" value="P:response to stress"/>
    <property type="evidence" value="ECO:0007669"/>
    <property type="project" value="TreeGrafter"/>
</dbReference>
<dbReference type="EMBL" id="FONG01000009">
    <property type="protein sequence ID" value="SFF19214.1"/>
    <property type="molecule type" value="Genomic_DNA"/>
</dbReference>
<dbReference type="GO" id="GO:0003700">
    <property type="term" value="F:DNA-binding transcription factor activity"/>
    <property type="evidence" value="ECO:0007669"/>
    <property type="project" value="InterPro"/>
</dbReference>
<feature type="domain" description="HTH marR-type" evidence="1">
    <location>
        <begin position="16"/>
        <end position="147"/>
    </location>
</feature>
<dbReference type="InterPro" id="IPR000835">
    <property type="entry name" value="HTH_MarR-typ"/>
</dbReference>
<dbReference type="RefSeq" id="WP_093714488.1">
    <property type="nucleotide sequence ID" value="NZ_FONG01000009.1"/>
</dbReference>
<evidence type="ECO:0000313" key="2">
    <source>
        <dbReference type="EMBL" id="SFF19214.1"/>
    </source>
</evidence>
<organism evidence="2 3">
    <name type="scientific">Actinacidiphila alni</name>
    <dbReference type="NCBI Taxonomy" id="380248"/>
    <lineage>
        <taxon>Bacteria</taxon>
        <taxon>Bacillati</taxon>
        <taxon>Actinomycetota</taxon>
        <taxon>Actinomycetes</taxon>
        <taxon>Kitasatosporales</taxon>
        <taxon>Streptomycetaceae</taxon>
        <taxon>Actinacidiphila</taxon>
    </lineage>
</organism>
<dbReference type="SMART" id="SM00347">
    <property type="entry name" value="HTH_MARR"/>
    <property type="match status" value="1"/>
</dbReference>
<dbReference type="AlphaFoldDB" id="A0A1I2GMQ4"/>
<dbReference type="OrthoDB" id="3216907at2"/>
<dbReference type="InterPro" id="IPR039422">
    <property type="entry name" value="MarR/SlyA-like"/>
</dbReference>
<protein>
    <submittedName>
        <fullName evidence="2">Transcriptional regulator, MarR family</fullName>
    </submittedName>
</protein>
<dbReference type="SUPFAM" id="SSF46785">
    <property type="entry name" value="Winged helix' DNA-binding domain"/>
    <property type="match status" value="1"/>
</dbReference>
<keyword evidence="3" id="KW-1185">Reference proteome</keyword>
<evidence type="ECO:0000313" key="3">
    <source>
        <dbReference type="Proteomes" id="UP000199323"/>
    </source>
</evidence>
<evidence type="ECO:0000259" key="1">
    <source>
        <dbReference type="PROSITE" id="PS50995"/>
    </source>
</evidence>